<sequence>MLEHLGFAHDGESVTSITASARLSDDETASHRTTPDVAASVGRWRHDLDERLQRVCEEELGELLLEFGYDVDEPAVT</sequence>
<dbReference type="InterPro" id="IPR027417">
    <property type="entry name" value="P-loop_NTPase"/>
</dbReference>
<proteinExistence type="predicted"/>
<name>A0A6J4KXL4_9ACTN</name>
<gene>
    <name evidence="2" type="ORF">AVDCRST_MAG46-596</name>
</gene>
<evidence type="ECO:0000313" key="2">
    <source>
        <dbReference type="EMBL" id="CAA9317314.1"/>
    </source>
</evidence>
<dbReference type="EMBL" id="CADCUD010000046">
    <property type="protein sequence ID" value="CAA9317314.1"/>
    <property type="molecule type" value="Genomic_DNA"/>
</dbReference>
<organism evidence="2">
    <name type="scientific">uncultured Nocardioidaceae bacterium</name>
    <dbReference type="NCBI Taxonomy" id="253824"/>
    <lineage>
        <taxon>Bacteria</taxon>
        <taxon>Bacillati</taxon>
        <taxon>Actinomycetota</taxon>
        <taxon>Actinomycetes</taxon>
        <taxon>Propionibacteriales</taxon>
        <taxon>Nocardioidaceae</taxon>
        <taxon>environmental samples</taxon>
    </lineage>
</organism>
<accession>A0A6J4KXL4</accession>
<evidence type="ECO:0000256" key="1">
    <source>
        <dbReference type="SAM" id="MobiDB-lite"/>
    </source>
</evidence>
<feature type="region of interest" description="Disordered" evidence="1">
    <location>
        <begin position="18"/>
        <end position="37"/>
    </location>
</feature>
<dbReference type="AlphaFoldDB" id="A0A6J4KXL4"/>
<reference evidence="2" key="1">
    <citation type="submission" date="2020-02" db="EMBL/GenBank/DDBJ databases">
        <authorList>
            <person name="Meier V. D."/>
        </authorList>
    </citation>
    <scope>NUCLEOTIDE SEQUENCE</scope>
    <source>
        <strain evidence="2">AVDCRST_MAG46</strain>
    </source>
</reference>
<dbReference type="Gene3D" id="3.40.50.300">
    <property type="entry name" value="P-loop containing nucleotide triphosphate hydrolases"/>
    <property type="match status" value="1"/>
</dbReference>
<feature type="compositionally biased region" description="Basic and acidic residues" evidence="1">
    <location>
        <begin position="23"/>
        <end position="34"/>
    </location>
</feature>
<protein>
    <submittedName>
        <fullName evidence="2">Uncharacterized protein</fullName>
    </submittedName>
</protein>